<dbReference type="Proteomes" id="UP000427906">
    <property type="component" value="Chromosome"/>
</dbReference>
<dbReference type="KEGG" id="dalk:DSCA_54950"/>
<gene>
    <name evidence="2" type="ORF">DSCA_54950</name>
</gene>
<reference evidence="2 3" key="1">
    <citation type="submission" date="2019-11" db="EMBL/GenBank/DDBJ databases">
        <title>Comparative genomics of hydrocarbon-degrading Desulfosarcina strains.</title>
        <authorList>
            <person name="Watanabe M."/>
            <person name="Kojima H."/>
            <person name="Fukui M."/>
        </authorList>
    </citation>
    <scope>NUCLEOTIDE SEQUENCE [LARGE SCALE GENOMIC DNA]</scope>
    <source>
        <strain evidence="2 3">PL12</strain>
    </source>
</reference>
<evidence type="ECO:0000313" key="3">
    <source>
        <dbReference type="Proteomes" id="UP000427906"/>
    </source>
</evidence>
<dbReference type="InterPro" id="IPR024370">
    <property type="entry name" value="PBP_domain"/>
</dbReference>
<proteinExistence type="predicted"/>
<dbReference type="OrthoDB" id="5422692at2"/>
<sequence>MQYLKNWVLFLLIAVFLVVPAVGAQDVVLIANADVPVDSLSASDVKNIFLGKKTSWDGGGSITFFTSDEAATHKAFLKGHVGKSANQFKTFWKKQVFTGKGKMPVSAANDQEMVSQVSGTGGAIGYVAGGADLGSAKTLSIQ</sequence>
<protein>
    <submittedName>
        <fullName evidence="2">ABC transporter substrate-binding protein</fullName>
    </submittedName>
</protein>
<dbReference type="AlphaFoldDB" id="A0A5K7YT39"/>
<dbReference type="RefSeq" id="WP_155319380.1">
    <property type="nucleotide sequence ID" value="NZ_AP021874.1"/>
</dbReference>
<accession>A0A5K7YT39</accession>
<organism evidence="2 3">
    <name type="scientific">Desulfosarcina alkanivorans</name>
    <dbReference type="NCBI Taxonomy" id="571177"/>
    <lineage>
        <taxon>Bacteria</taxon>
        <taxon>Pseudomonadati</taxon>
        <taxon>Thermodesulfobacteriota</taxon>
        <taxon>Desulfobacteria</taxon>
        <taxon>Desulfobacterales</taxon>
        <taxon>Desulfosarcinaceae</taxon>
        <taxon>Desulfosarcina</taxon>
    </lineage>
</organism>
<evidence type="ECO:0000313" key="2">
    <source>
        <dbReference type="EMBL" id="BBO71565.1"/>
    </source>
</evidence>
<feature type="domain" description="PBP" evidence="1">
    <location>
        <begin position="22"/>
        <end position="132"/>
    </location>
</feature>
<dbReference type="Pfam" id="PF12849">
    <property type="entry name" value="PBP_like_2"/>
    <property type="match status" value="1"/>
</dbReference>
<name>A0A5K7YT39_9BACT</name>
<dbReference type="SUPFAM" id="SSF53850">
    <property type="entry name" value="Periplasmic binding protein-like II"/>
    <property type="match status" value="1"/>
</dbReference>
<keyword evidence="3" id="KW-1185">Reference proteome</keyword>
<dbReference type="EMBL" id="AP021874">
    <property type="protein sequence ID" value="BBO71565.1"/>
    <property type="molecule type" value="Genomic_DNA"/>
</dbReference>
<dbReference type="Gene3D" id="3.40.190.10">
    <property type="entry name" value="Periplasmic binding protein-like II"/>
    <property type="match status" value="1"/>
</dbReference>
<evidence type="ECO:0000259" key="1">
    <source>
        <dbReference type="Pfam" id="PF12849"/>
    </source>
</evidence>